<dbReference type="AlphaFoldDB" id="A0A518K060"/>
<dbReference type="Gene3D" id="3.90.320.10">
    <property type="match status" value="1"/>
</dbReference>
<proteinExistence type="predicted"/>
<accession>A0A518K060</accession>
<dbReference type="NCBIfam" id="TIGR04256">
    <property type="entry name" value="GxxExxY"/>
    <property type="match status" value="1"/>
</dbReference>
<keyword evidence="2" id="KW-1185">Reference proteome</keyword>
<name>A0A518K060_9BACT</name>
<evidence type="ECO:0000313" key="1">
    <source>
        <dbReference type="EMBL" id="QDV71193.1"/>
    </source>
</evidence>
<dbReference type="InterPro" id="IPR011604">
    <property type="entry name" value="PDDEXK-like_dom_sf"/>
</dbReference>
<reference evidence="1 2" key="1">
    <citation type="submission" date="2019-02" db="EMBL/GenBank/DDBJ databases">
        <title>Deep-cultivation of Planctomycetes and their phenomic and genomic characterization uncovers novel biology.</title>
        <authorList>
            <person name="Wiegand S."/>
            <person name="Jogler M."/>
            <person name="Boedeker C."/>
            <person name="Pinto D."/>
            <person name="Vollmers J."/>
            <person name="Rivas-Marin E."/>
            <person name="Kohn T."/>
            <person name="Peeters S.H."/>
            <person name="Heuer A."/>
            <person name="Rast P."/>
            <person name="Oberbeckmann S."/>
            <person name="Bunk B."/>
            <person name="Jeske O."/>
            <person name="Meyerdierks A."/>
            <person name="Storesund J.E."/>
            <person name="Kallscheuer N."/>
            <person name="Luecker S."/>
            <person name="Lage O.M."/>
            <person name="Pohl T."/>
            <person name="Merkel B.J."/>
            <person name="Hornburger P."/>
            <person name="Mueller R.-W."/>
            <person name="Bruemmer F."/>
            <person name="Labrenz M."/>
            <person name="Spormann A.M."/>
            <person name="Op den Camp H."/>
            <person name="Overmann J."/>
            <person name="Amann R."/>
            <person name="Jetten M.S.M."/>
            <person name="Mascher T."/>
            <person name="Medema M.H."/>
            <person name="Devos D.P."/>
            <person name="Kaster A.-K."/>
            <person name="Ovreas L."/>
            <person name="Rohde M."/>
            <person name="Galperin M.Y."/>
            <person name="Jogler C."/>
        </authorList>
    </citation>
    <scope>NUCLEOTIDE SEQUENCE [LARGE SCALE GENOMIC DNA]</scope>
    <source>
        <strain evidence="1 2">Poly24</strain>
    </source>
</reference>
<evidence type="ECO:0008006" key="3">
    <source>
        <dbReference type="Google" id="ProtNLM"/>
    </source>
</evidence>
<sequence length="126" mass="14079">MVENEIGTIVVDRAVKLHQSLGPGLLETVYEAVLAKQFERAGLTVQRQVPVPIKFDGLVFNEGFRADLILEGLVIVELKSVENIHPVHKKQLLTYLKLTNLKLGYLLNFGDELMKTGITRVINGQL</sequence>
<gene>
    <name evidence="1" type="ORF">Poly24_49270</name>
</gene>
<protein>
    <recommendedName>
        <fullName evidence="3">GxxExxY protein</fullName>
    </recommendedName>
</protein>
<dbReference type="EMBL" id="CP036348">
    <property type="protein sequence ID" value="QDV71193.1"/>
    <property type="molecule type" value="Genomic_DNA"/>
</dbReference>
<dbReference type="Proteomes" id="UP000315082">
    <property type="component" value="Chromosome"/>
</dbReference>
<dbReference type="Pfam" id="PF13366">
    <property type="entry name" value="PDDEXK_3"/>
    <property type="match status" value="1"/>
</dbReference>
<evidence type="ECO:0000313" key="2">
    <source>
        <dbReference type="Proteomes" id="UP000315082"/>
    </source>
</evidence>
<dbReference type="RefSeq" id="WP_145101508.1">
    <property type="nucleotide sequence ID" value="NZ_CP036348.1"/>
</dbReference>
<dbReference type="InterPro" id="IPR026350">
    <property type="entry name" value="GxxExxY"/>
</dbReference>
<dbReference type="OrthoDB" id="9806869at2"/>
<organism evidence="1 2">
    <name type="scientific">Rosistilla carotiformis</name>
    <dbReference type="NCBI Taxonomy" id="2528017"/>
    <lineage>
        <taxon>Bacteria</taxon>
        <taxon>Pseudomonadati</taxon>
        <taxon>Planctomycetota</taxon>
        <taxon>Planctomycetia</taxon>
        <taxon>Pirellulales</taxon>
        <taxon>Pirellulaceae</taxon>
        <taxon>Rosistilla</taxon>
    </lineage>
</organism>
<dbReference type="KEGG" id="rcf:Poly24_49270"/>